<proteinExistence type="predicted"/>
<evidence type="ECO:0000313" key="3">
    <source>
        <dbReference type="Proteomes" id="UP000236738"/>
    </source>
</evidence>
<dbReference type="Pfam" id="PF16266">
    <property type="entry name" value="DUF4919"/>
    <property type="match status" value="1"/>
</dbReference>
<dbReference type="AlphaFoldDB" id="A0A1H5UA09"/>
<reference evidence="3" key="1">
    <citation type="submission" date="2016-10" db="EMBL/GenBank/DDBJ databases">
        <authorList>
            <person name="Varghese N."/>
            <person name="Submissions S."/>
        </authorList>
    </citation>
    <scope>NUCLEOTIDE SEQUENCE [LARGE SCALE GENOMIC DNA]</scope>
    <source>
        <strain evidence="3">DSM 21580</strain>
    </source>
</reference>
<dbReference type="EMBL" id="FNUS01000001">
    <property type="protein sequence ID" value="SEF71942.1"/>
    <property type="molecule type" value="Genomic_DNA"/>
</dbReference>
<dbReference type="Proteomes" id="UP000236738">
    <property type="component" value="Unassembled WGS sequence"/>
</dbReference>
<organism evidence="2 3">
    <name type="scientific">Halpernia humi</name>
    <dbReference type="NCBI Taxonomy" id="493375"/>
    <lineage>
        <taxon>Bacteria</taxon>
        <taxon>Pseudomonadati</taxon>
        <taxon>Bacteroidota</taxon>
        <taxon>Flavobacteriia</taxon>
        <taxon>Flavobacteriales</taxon>
        <taxon>Weeksellaceae</taxon>
        <taxon>Chryseobacterium group</taxon>
        <taxon>Halpernia</taxon>
    </lineage>
</organism>
<dbReference type="RefSeq" id="WP_103912720.1">
    <property type="nucleotide sequence ID" value="NZ_FNUS01000001.1"/>
</dbReference>
<evidence type="ECO:0008006" key="4">
    <source>
        <dbReference type="Google" id="ProtNLM"/>
    </source>
</evidence>
<accession>A0A1H5UA09</accession>
<name>A0A1H5UA09_9FLAO</name>
<keyword evidence="3" id="KW-1185">Reference proteome</keyword>
<feature type="chain" id="PRO_5009285964" description="DUF4919 domain-containing protein" evidence="1">
    <location>
        <begin position="19"/>
        <end position="210"/>
    </location>
</feature>
<feature type="signal peptide" evidence="1">
    <location>
        <begin position="1"/>
        <end position="18"/>
    </location>
</feature>
<protein>
    <recommendedName>
        <fullName evidence="4">DUF4919 domain-containing protein</fullName>
    </recommendedName>
</protein>
<keyword evidence="1" id="KW-0732">Signal</keyword>
<evidence type="ECO:0000313" key="2">
    <source>
        <dbReference type="EMBL" id="SEF71942.1"/>
    </source>
</evidence>
<sequence length="210" mass="24638">MKYFFILFFFLSFSIAFAQKSKINFAEIKKEVQDSTSKYYHERLVFRFQYDPNILDSLEIKNLYYGKFYSKSKNALLLSEKADFIDSFKKNNTENTLALGKTLLVKDPTDLEVLALLLRVYSKENADDADFGLRATQLKRLLQNIIQYREEDGKNDIFTVMSIADEYVLAGFLNIDLRQYKRTSKANKNSISDIWKNGRKKITFVVIQDY</sequence>
<gene>
    <name evidence="2" type="ORF">SAMN05421847_0721</name>
</gene>
<dbReference type="InterPro" id="IPR032578">
    <property type="entry name" value="DUF4919"/>
</dbReference>
<dbReference type="OrthoDB" id="1245262at2"/>
<evidence type="ECO:0000256" key="1">
    <source>
        <dbReference type="SAM" id="SignalP"/>
    </source>
</evidence>